<sequence length="144" mass="16272">MAAPKQPGSGKEFNFVDQDKIWKVHVKIELESAKAWPNKWGFLTTSYKTQEQSHKLKEVVRLELPQHLKTRPPSPPEKYIQGPACYENAVEAKVGPSPPVPQTTQALIGWRSAVPELQLERYGKVKCGKKSFLKELGWAFDACI</sequence>
<dbReference type="Pfam" id="PF14945">
    <property type="entry name" value="LLC1"/>
    <property type="match status" value="1"/>
</dbReference>
<gene>
    <name evidence="1" type="primary">LOC109890128</name>
</gene>
<dbReference type="PANTHER" id="PTHR31909:SF3">
    <property type="entry name" value="SIMILAR TO PROTEIN C20ORF85 HOMOLOG"/>
    <property type="match status" value="1"/>
</dbReference>
<name>A0A8C7GV21_ONCKI</name>
<evidence type="ECO:0000313" key="1">
    <source>
        <dbReference type="Ensembl" id="ENSOKIP00005048803.1"/>
    </source>
</evidence>
<dbReference type="PANTHER" id="PTHR31909">
    <property type="entry name" value="CHROMOSOME 20 ORF85 FAMILY MEMBER"/>
    <property type="match status" value="1"/>
</dbReference>
<dbReference type="Proteomes" id="UP000694557">
    <property type="component" value="Unassembled WGS sequence"/>
</dbReference>
<evidence type="ECO:0000313" key="2">
    <source>
        <dbReference type="Proteomes" id="UP000694557"/>
    </source>
</evidence>
<proteinExistence type="predicted"/>
<keyword evidence="2" id="KW-1185">Reference proteome</keyword>
<dbReference type="GeneTree" id="ENSGT00940000154459"/>
<dbReference type="InterPro" id="IPR020339">
    <property type="entry name" value="C20orf85-like"/>
</dbReference>
<dbReference type="AlphaFoldDB" id="A0A8C7GV21"/>
<reference evidence="1" key="1">
    <citation type="submission" date="2025-08" db="UniProtKB">
        <authorList>
            <consortium name="Ensembl"/>
        </authorList>
    </citation>
    <scope>IDENTIFICATION</scope>
</reference>
<organism evidence="1 2">
    <name type="scientific">Oncorhynchus kisutch</name>
    <name type="common">Coho salmon</name>
    <name type="synonym">Salmo kisutch</name>
    <dbReference type="NCBI Taxonomy" id="8019"/>
    <lineage>
        <taxon>Eukaryota</taxon>
        <taxon>Metazoa</taxon>
        <taxon>Chordata</taxon>
        <taxon>Craniata</taxon>
        <taxon>Vertebrata</taxon>
        <taxon>Euteleostomi</taxon>
        <taxon>Actinopterygii</taxon>
        <taxon>Neopterygii</taxon>
        <taxon>Teleostei</taxon>
        <taxon>Protacanthopterygii</taxon>
        <taxon>Salmoniformes</taxon>
        <taxon>Salmonidae</taxon>
        <taxon>Salmoninae</taxon>
        <taxon>Oncorhynchus</taxon>
    </lineage>
</organism>
<dbReference type="Ensembl" id="ENSOKIT00005051441.1">
    <property type="protein sequence ID" value="ENSOKIP00005048803.1"/>
    <property type="gene ID" value="ENSOKIG00005020529.1"/>
</dbReference>
<accession>A0A8C7GV21</accession>
<reference evidence="1" key="2">
    <citation type="submission" date="2025-09" db="UniProtKB">
        <authorList>
            <consortium name="Ensembl"/>
        </authorList>
    </citation>
    <scope>IDENTIFICATION</scope>
</reference>
<protein>
    <submittedName>
        <fullName evidence="1">Uncharacterized protein</fullName>
    </submittedName>
</protein>